<dbReference type="PANTHER" id="PTHR47171:SF3">
    <property type="entry name" value="FARA-RELATED"/>
    <property type="match status" value="1"/>
</dbReference>
<dbReference type="Proteomes" id="UP001165205">
    <property type="component" value="Unassembled WGS sequence"/>
</dbReference>
<dbReference type="GO" id="GO:0003677">
    <property type="term" value="F:DNA binding"/>
    <property type="evidence" value="ECO:0007669"/>
    <property type="project" value="UniProtKB-KW"/>
</dbReference>
<evidence type="ECO:0000256" key="5">
    <source>
        <dbReference type="ARBA" id="ARBA00023242"/>
    </source>
</evidence>
<evidence type="ECO:0000256" key="1">
    <source>
        <dbReference type="ARBA" id="ARBA00022833"/>
    </source>
</evidence>
<dbReference type="AlphaFoldDB" id="A0AAN5C450"/>
<accession>A0AAN5C450</accession>
<dbReference type="PANTHER" id="PTHR47171">
    <property type="entry name" value="FARA-RELATED"/>
    <property type="match status" value="1"/>
</dbReference>
<keyword evidence="4" id="KW-0804">Transcription</keyword>
<dbReference type="EMBL" id="BSYA01000226">
    <property type="protein sequence ID" value="GMG37123.1"/>
    <property type="molecule type" value="Genomic_DNA"/>
</dbReference>
<dbReference type="GO" id="GO:0008270">
    <property type="term" value="F:zinc ion binding"/>
    <property type="evidence" value="ECO:0007669"/>
    <property type="project" value="InterPro"/>
</dbReference>
<keyword evidence="2" id="KW-0805">Transcription regulation</keyword>
<dbReference type="InterPro" id="IPR052073">
    <property type="entry name" value="Amide_Lactam_Regulators"/>
</dbReference>
<keyword evidence="3" id="KW-0238">DNA-binding</keyword>
<keyword evidence="5" id="KW-0539">Nucleus</keyword>
<evidence type="ECO:0000313" key="8">
    <source>
        <dbReference type="Proteomes" id="UP001165205"/>
    </source>
</evidence>
<gene>
    <name evidence="7" type="ORF">Aory04_001204600</name>
</gene>
<keyword evidence="1" id="KW-0862">Zinc</keyword>
<evidence type="ECO:0000256" key="2">
    <source>
        <dbReference type="ARBA" id="ARBA00023015"/>
    </source>
</evidence>
<evidence type="ECO:0000259" key="6">
    <source>
        <dbReference type="Pfam" id="PF04082"/>
    </source>
</evidence>
<reference evidence="7" key="1">
    <citation type="submission" date="2023-04" db="EMBL/GenBank/DDBJ databases">
        <title>Aspergillus oryzae NBRC 4228.</title>
        <authorList>
            <person name="Ichikawa N."/>
            <person name="Sato H."/>
            <person name="Tonouchi N."/>
        </authorList>
    </citation>
    <scope>NUCLEOTIDE SEQUENCE</scope>
    <source>
        <strain evidence="7">NBRC 4228</strain>
    </source>
</reference>
<evidence type="ECO:0000256" key="3">
    <source>
        <dbReference type="ARBA" id="ARBA00023125"/>
    </source>
</evidence>
<evidence type="ECO:0000313" key="7">
    <source>
        <dbReference type="EMBL" id="GMG37123.1"/>
    </source>
</evidence>
<comment type="caution">
    <text evidence="7">The sequence shown here is derived from an EMBL/GenBank/DDBJ whole genome shotgun (WGS) entry which is preliminary data.</text>
</comment>
<organism evidence="7 8">
    <name type="scientific">Aspergillus oryzae</name>
    <name type="common">Yellow koji mold</name>
    <dbReference type="NCBI Taxonomy" id="5062"/>
    <lineage>
        <taxon>Eukaryota</taxon>
        <taxon>Fungi</taxon>
        <taxon>Dikarya</taxon>
        <taxon>Ascomycota</taxon>
        <taxon>Pezizomycotina</taxon>
        <taxon>Eurotiomycetes</taxon>
        <taxon>Eurotiomycetidae</taxon>
        <taxon>Eurotiales</taxon>
        <taxon>Aspergillaceae</taxon>
        <taxon>Aspergillus</taxon>
        <taxon>Aspergillus subgen. Circumdati</taxon>
    </lineage>
</organism>
<sequence>MAEYHSTCHPDHLEPLELEILHRRDAFRLPPKAVQDTLVEVFFKWVAPILPVVDRDAFLRQYESAEDSPSILLLQAMLMVASRCSTSEQRSKEYTVSPRTFYKKAKALYDAGYETNLITVVQAVVLLGAYWEGPDAFGRPLHINPNYCTVEPLTESDFVEYDGNAPSEPTGEVQARFFMEYVKLCQLMDLGLCLNLSARSTQDARSAGAAQCELGLNEWLVACPPELHWRQTRHTFLSAILFSTF</sequence>
<feature type="domain" description="Xylanolytic transcriptional activator regulatory" evidence="6">
    <location>
        <begin position="40"/>
        <end position="135"/>
    </location>
</feature>
<evidence type="ECO:0000256" key="4">
    <source>
        <dbReference type="ARBA" id="ARBA00023163"/>
    </source>
</evidence>
<protein>
    <submittedName>
        <fullName evidence="7">Unnamed protein product</fullName>
    </submittedName>
</protein>
<dbReference type="Pfam" id="PF04082">
    <property type="entry name" value="Fungal_trans"/>
    <property type="match status" value="1"/>
</dbReference>
<proteinExistence type="predicted"/>
<dbReference type="CDD" id="cd12148">
    <property type="entry name" value="fungal_TF_MHR"/>
    <property type="match status" value="1"/>
</dbReference>
<dbReference type="GO" id="GO:0006351">
    <property type="term" value="P:DNA-templated transcription"/>
    <property type="evidence" value="ECO:0007669"/>
    <property type="project" value="InterPro"/>
</dbReference>
<dbReference type="InterPro" id="IPR007219">
    <property type="entry name" value="XnlR_reg_dom"/>
</dbReference>
<name>A0AAN5C450_ASPOZ</name>